<dbReference type="OrthoDB" id="2804335at2759"/>
<accession>K5VUJ0</accession>
<dbReference type="Proteomes" id="UP000008370">
    <property type="component" value="Unassembled WGS sequence"/>
</dbReference>
<reference evidence="1 2" key="1">
    <citation type="journal article" date="2012" name="BMC Genomics">
        <title>Comparative genomics of the white-rot fungi, Phanerochaete carnosa and P. chrysosporium, to elucidate the genetic basis of the distinct wood types they colonize.</title>
        <authorList>
            <person name="Suzuki H."/>
            <person name="MacDonald J."/>
            <person name="Syed K."/>
            <person name="Salamov A."/>
            <person name="Hori C."/>
            <person name="Aerts A."/>
            <person name="Henrissat B."/>
            <person name="Wiebenga A."/>
            <person name="vanKuyk P.A."/>
            <person name="Barry K."/>
            <person name="Lindquist E."/>
            <person name="LaButti K."/>
            <person name="Lapidus A."/>
            <person name="Lucas S."/>
            <person name="Coutinho P."/>
            <person name="Gong Y."/>
            <person name="Samejima M."/>
            <person name="Mahadevan R."/>
            <person name="Abou-Zaid M."/>
            <person name="de Vries R.P."/>
            <person name="Igarashi K."/>
            <person name="Yadav J.S."/>
            <person name="Grigoriev I.V."/>
            <person name="Master E.R."/>
        </authorList>
    </citation>
    <scope>NUCLEOTIDE SEQUENCE [LARGE SCALE GENOMIC DNA]</scope>
    <source>
        <strain evidence="1 2">HHB-10118-sp</strain>
    </source>
</reference>
<gene>
    <name evidence="1" type="ORF">PHACADRAFT_201096</name>
</gene>
<evidence type="ECO:0000313" key="1">
    <source>
        <dbReference type="EMBL" id="EKM50254.1"/>
    </source>
</evidence>
<dbReference type="KEGG" id="pco:PHACADRAFT_201096"/>
<proteinExistence type="predicted"/>
<evidence type="ECO:0000313" key="2">
    <source>
        <dbReference type="Proteomes" id="UP000008370"/>
    </source>
</evidence>
<sequence>MSRATGADLPPEVLSDILRRVPRHYPADDLDIRRKSKRRLVGPALVCKHWSEAIRPILFRQLELRSAEDVRFLKSIVSSPEFAASSLSGSIKEIHIRQEATGAKPWLHHVHGLSTRLRKTAFVCVVKNHTDDAASTAGRWAPFESIPTVTPSYVRLSDLTLRGVVFTSKTELIRLVHNFPTLKICTCKGLAFLDPSPAVRPRRLRRRSPPARHSFKYIADPARHMGLDDRTWDTTLQGLLALAPNRPGLAVVGGDVTDTVRIHCSSSSPGQPARHVIVATVRFCQSSVGQDAGPPLAHIESIDLDLQLGDVGVADTLPWDGLQAVLDSPHMRRLRIAYDRLGNTKFEVTKRILCSVLRRSQLTWALESDILQFKTRYSVEGLVTSADILSVPTEHTIDGTTITLDIAEQAEWLLRPVHARSGREANGSREHYLRELVTNRPSVSQIRPIQAPIIFLALIIALNTIT</sequence>
<name>K5VUJ0_PHACS</name>
<dbReference type="AlphaFoldDB" id="K5VUJ0"/>
<dbReference type="EMBL" id="JH930479">
    <property type="protein sequence ID" value="EKM50254.1"/>
    <property type="molecule type" value="Genomic_DNA"/>
</dbReference>
<dbReference type="HOGENOM" id="CLU_024266_0_0_1"/>
<dbReference type="InParanoid" id="K5VUJ0"/>
<organism evidence="1 2">
    <name type="scientific">Phanerochaete carnosa (strain HHB-10118-sp)</name>
    <name type="common">White-rot fungus</name>
    <name type="synonym">Peniophora carnosa</name>
    <dbReference type="NCBI Taxonomy" id="650164"/>
    <lineage>
        <taxon>Eukaryota</taxon>
        <taxon>Fungi</taxon>
        <taxon>Dikarya</taxon>
        <taxon>Basidiomycota</taxon>
        <taxon>Agaricomycotina</taxon>
        <taxon>Agaricomycetes</taxon>
        <taxon>Polyporales</taxon>
        <taxon>Phanerochaetaceae</taxon>
        <taxon>Phanerochaete</taxon>
    </lineage>
</organism>
<dbReference type="GeneID" id="18911561"/>
<protein>
    <submittedName>
        <fullName evidence="1">Uncharacterized protein</fullName>
    </submittedName>
</protein>
<dbReference type="RefSeq" id="XP_007401440.1">
    <property type="nucleotide sequence ID" value="XM_007401378.1"/>
</dbReference>
<keyword evidence="2" id="KW-1185">Reference proteome</keyword>